<proteinExistence type="predicted"/>
<name>A0A5S9QGT7_9GAMM</name>
<feature type="transmembrane region" description="Helical" evidence="1">
    <location>
        <begin position="38"/>
        <end position="59"/>
    </location>
</feature>
<organism evidence="2 3">
    <name type="scientific">BD1-7 clade bacterium</name>
    <dbReference type="NCBI Taxonomy" id="2029982"/>
    <lineage>
        <taxon>Bacteria</taxon>
        <taxon>Pseudomonadati</taxon>
        <taxon>Pseudomonadota</taxon>
        <taxon>Gammaproteobacteria</taxon>
        <taxon>Cellvibrionales</taxon>
        <taxon>Spongiibacteraceae</taxon>
        <taxon>BD1-7 clade</taxon>
    </lineage>
</organism>
<sequence length="323" mass="36970">MGLQNRILFAFLFLLPLIAYFAAWVVGGAHPGKGWSNFGSYAGGIYGALGFFAVAFTIYRNSVETTKLEQDNVFYKSMDTLRSRVESSHAAQEEGTLFKGLVERFSELLSNECMGKARSLLCERPQDIEDLFYGKIQQAIYGYEIYRDFTTSVSKMRDDLVNAGNYDQRWEKVKCYIGSTHSETQEIATALKALGSVWFYKISVQERTEMYSRVIADVEEANGEFIDGYMRTLKFVTTFISNAENKKLYKEYLHSQLSKYELVTIFYYVIANDDDSFICNLLDLEILDRILSQECRSLLIDAPSFSDLEKDVEALRERELTSA</sequence>
<protein>
    <recommendedName>
        <fullName evidence="4">Phage abortive infection protein</fullName>
    </recommendedName>
</protein>
<accession>A0A5S9QGT7</accession>
<dbReference type="EMBL" id="CACSIO010000027">
    <property type="protein sequence ID" value="CAA0117850.1"/>
    <property type="molecule type" value="Genomic_DNA"/>
</dbReference>
<keyword evidence="3" id="KW-1185">Reference proteome</keyword>
<feature type="transmembrane region" description="Helical" evidence="1">
    <location>
        <begin position="7"/>
        <end position="26"/>
    </location>
</feature>
<evidence type="ECO:0008006" key="4">
    <source>
        <dbReference type="Google" id="ProtNLM"/>
    </source>
</evidence>
<evidence type="ECO:0000256" key="1">
    <source>
        <dbReference type="SAM" id="Phobius"/>
    </source>
</evidence>
<dbReference type="AlphaFoldDB" id="A0A5S9QGT7"/>
<keyword evidence="1" id="KW-0472">Membrane</keyword>
<keyword evidence="1" id="KW-0812">Transmembrane</keyword>
<gene>
    <name evidence="2" type="ORF">OPDIPICF_04806</name>
</gene>
<keyword evidence="1" id="KW-1133">Transmembrane helix</keyword>
<evidence type="ECO:0000313" key="3">
    <source>
        <dbReference type="Proteomes" id="UP000441399"/>
    </source>
</evidence>
<evidence type="ECO:0000313" key="2">
    <source>
        <dbReference type="EMBL" id="CAA0117850.1"/>
    </source>
</evidence>
<reference evidence="2 3" key="1">
    <citation type="submission" date="2019-11" db="EMBL/GenBank/DDBJ databases">
        <authorList>
            <person name="Holert J."/>
        </authorList>
    </citation>
    <scope>NUCLEOTIDE SEQUENCE [LARGE SCALE GENOMIC DNA]</scope>
    <source>
        <strain evidence="2">SB11_3</strain>
    </source>
</reference>
<dbReference type="Proteomes" id="UP000441399">
    <property type="component" value="Unassembled WGS sequence"/>
</dbReference>